<name>A0ABX2H163_9FIRM</name>
<dbReference type="EMBL" id="JAAWUZ010000049">
    <property type="protein sequence ID" value="NSG30908.1"/>
    <property type="molecule type" value="Genomic_DNA"/>
</dbReference>
<dbReference type="InterPro" id="IPR001451">
    <property type="entry name" value="Hexapep"/>
</dbReference>
<protein>
    <submittedName>
        <fullName evidence="2">Acetyltransferase</fullName>
    </submittedName>
</protein>
<dbReference type="CDD" id="cd03360">
    <property type="entry name" value="LbH_AT_putative"/>
    <property type="match status" value="1"/>
</dbReference>
<feature type="domain" description="PglD N-terminal" evidence="1">
    <location>
        <begin position="5"/>
        <end position="79"/>
    </location>
</feature>
<dbReference type="InterPro" id="IPR011004">
    <property type="entry name" value="Trimer_LpxA-like_sf"/>
</dbReference>
<dbReference type="Gene3D" id="3.40.50.20">
    <property type="match status" value="1"/>
</dbReference>
<accession>A0ABX2H163</accession>
<organism evidence="2 3">
    <name type="scientific">Faecalicatena fissicatena</name>
    <dbReference type="NCBI Taxonomy" id="290055"/>
    <lineage>
        <taxon>Bacteria</taxon>
        <taxon>Bacillati</taxon>
        <taxon>Bacillota</taxon>
        <taxon>Clostridia</taxon>
        <taxon>Lachnospirales</taxon>
        <taxon>Lachnospiraceae</taxon>
        <taxon>Faecalicatena</taxon>
    </lineage>
</organism>
<comment type="caution">
    <text evidence="2">The sequence shown here is derived from an EMBL/GenBank/DDBJ whole genome shotgun (WGS) entry which is preliminary data.</text>
</comment>
<gene>
    <name evidence="2" type="ORF">HFM93_11645</name>
</gene>
<dbReference type="Pfam" id="PF00132">
    <property type="entry name" value="Hexapep"/>
    <property type="match status" value="1"/>
</dbReference>
<dbReference type="InterPro" id="IPR020019">
    <property type="entry name" value="AcTrfase_PglD-like"/>
</dbReference>
<keyword evidence="3" id="KW-1185">Reference proteome</keyword>
<reference evidence="2 3" key="1">
    <citation type="journal article" date="2020" name="Cell Host Microbe">
        <title>Functional and Genomic Variation between Human-Derived Isolates of Lachnospiraceae Reveals Inter- and Intra-Species Diversity.</title>
        <authorList>
            <person name="Sorbara M.T."/>
            <person name="Littmann E.R."/>
            <person name="Fontana E."/>
            <person name="Moody T.U."/>
            <person name="Kohout C.E."/>
            <person name="Gjonbalaj M."/>
            <person name="Eaton V."/>
            <person name="Seok R."/>
            <person name="Leiner I.M."/>
            <person name="Pamer E.G."/>
        </authorList>
    </citation>
    <scope>NUCLEOTIDE SEQUENCE [LARGE SCALE GENOMIC DNA]</scope>
    <source>
        <strain evidence="2 3">MSK.14.16</strain>
    </source>
</reference>
<dbReference type="Gene3D" id="2.160.10.10">
    <property type="entry name" value="Hexapeptide repeat proteins"/>
    <property type="match status" value="1"/>
</dbReference>
<evidence type="ECO:0000259" key="1">
    <source>
        <dbReference type="Pfam" id="PF17836"/>
    </source>
</evidence>
<dbReference type="NCBIfam" id="TIGR03570">
    <property type="entry name" value="NeuD_NnaD"/>
    <property type="match status" value="1"/>
</dbReference>
<evidence type="ECO:0000313" key="3">
    <source>
        <dbReference type="Proteomes" id="UP000821846"/>
    </source>
</evidence>
<dbReference type="PANTHER" id="PTHR43300:SF7">
    <property type="entry name" value="UDP-N-ACETYLBACILLOSAMINE N-ACETYLTRANSFERASE"/>
    <property type="match status" value="1"/>
</dbReference>
<dbReference type="InterPro" id="IPR050179">
    <property type="entry name" value="Trans_hexapeptide_repeat"/>
</dbReference>
<evidence type="ECO:0000313" key="2">
    <source>
        <dbReference type="EMBL" id="NSG30908.1"/>
    </source>
</evidence>
<dbReference type="RefSeq" id="WP_173866756.1">
    <property type="nucleotide sequence ID" value="NZ_JAAWUU010000048.1"/>
</dbReference>
<dbReference type="InterPro" id="IPR041561">
    <property type="entry name" value="PglD_N"/>
</dbReference>
<sequence length="206" mass="21416">MNKSVVIVGASGHGKVVADIILKNKDNIVGFLDDNTELAESFAGFPVLGITDQYQKYSDACFVIAIGNAAVREKLVKKLKNVSWYTAIHPTAVISELGVSIGEGTVIMANAVVNAGASIGRHCIINTGAVVEHDNQIADYVHVSVGAKLAGTVTVGKSSWIGIGASVSNNLNICGSCMIGAGAVVVKNIKEPGTYIGVPAHKKEEK</sequence>
<dbReference type="PANTHER" id="PTHR43300">
    <property type="entry name" value="ACETYLTRANSFERASE"/>
    <property type="match status" value="1"/>
</dbReference>
<dbReference type="SUPFAM" id="SSF51161">
    <property type="entry name" value="Trimeric LpxA-like enzymes"/>
    <property type="match status" value="1"/>
</dbReference>
<proteinExistence type="predicted"/>
<dbReference type="Proteomes" id="UP000821846">
    <property type="component" value="Unassembled WGS sequence"/>
</dbReference>
<dbReference type="Pfam" id="PF17836">
    <property type="entry name" value="PglD_N"/>
    <property type="match status" value="1"/>
</dbReference>